<dbReference type="InterPro" id="IPR001810">
    <property type="entry name" value="F-box_dom"/>
</dbReference>
<dbReference type="InParanoid" id="F0V9N3"/>
<dbReference type="Proteomes" id="UP000007494">
    <property type="component" value="Chromosome III"/>
</dbReference>
<reference evidence="3" key="2">
    <citation type="submission" date="2011-03" db="EMBL/GenBank/DDBJ databases">
        <title>Comparative genomics and transcriptomics of Neospora caninum and Toxoplasma gondii.</title>
        <authorList>
            <person name="Reid A.J."/>
            <person name="Sohal A."/>
            <person name="Harris D."/>
            <person name="Quail M."/>
            <person name="Sanders M."/>
            <person name="Berriman M."/>
            <person name="Wastling J.M."/>
            <person name="Pain A."/>
        </authorList>
    </citation>
    <scope>NUCLEOTIDE SEQUENCE</scope>
    <source>
        <strain evidence="3">Liverpool</strain>
    </source>
</reference>
<dbReference type="EMBL" id="FR823383">
    <property type="protein sequence ID" value="CBZ50459.1"/>
    <property type="molecule type" value="Genomic_DNA"/>
</dbReference>
<dbReference type="Pfam" id="PF12937">
    <property type="entry name" value="F-box-like"/>
    <property type="match status" value="1"/>
</dbReference>
<dbReference type="CDD" id="cd09917">
    <property type="entry name" value="F-box_SF"/>
    <property type="match status" value="1"/>
</dbReference>
<feature type="region of interest" description="Disordered" evidence="1">
    <location>
        <begin position="428"/>
        <end position="574"/>
    </location>
</feature>
<dbReference type="PROSITE" id="PS50181">
    <property type="entry name" value="FBOX"/>
    <property type="match status" value="1"/>
</dbReference>
<protein>
    <submittedName>
        <fullName evidence="4">F-box domain containing protein, putative</fullName>
    </submittedName>
    <submittedName>
        <fullName evidence="3">Putative F-box domain containing protein</fullName>
    </submittedName>
</protein>
<evidence type="ECO:0000313" key="3">
    <source>
        <dbReference type="EMBL" id="CBZ50459.1"/>
    </source>
</evidence>
<evidence type="ECO:0000313" key="4">
    <source>
        <dbReference type="EMBL" id="CEL65068.1"/>
    </source>
</evidence>
<evidence type="ECO:0000259" key="2">
    <source>
        <dbReference type="PROSITE" id="PS50181"/>
    </source>
</evidence>
<dbReference type="SUPFAM" id="SSF81383">
    <property type="entry name" value="F-box domain"/>
    <property type="match status" value="1"/>
</dbReference>
<proteinExistence type="predicted"/>
<dbReference type="GeneID" id="13441485"/>
<reference evidence="3" key="1">
    <citation type="submission" date="2011-02" db="EMBL/GenBank/DDBJ databases">
        <authorList>
            <person name="Aslett M."/>
        </authorList>
    </citation>
    <scope>NUCLEOTIDE SEQUENCE</scope>
    <source>
        <strain evidence="3">Liverpool</strain>
    </source>
</reference>
<dbReference type="SMART" id="SM00256">
    <property type="entry name" value="FBOX"/>
    <property type="match status" value="1"/>
</dbReference>
<dbReference type="InterPro" id="IPR036047">
    <property type="entry name" value="F-box-like_dom_sf"/>
</dbReference>
<feature type="domain" description="F-box" evidence="2">
    <location>
        <begin position="19"/>
        <end position="61"/>
    </location>
</feature>
<reference evidence="5" key="3">
    <citation type="journal article" date="2012" name="PLoS Pathog.">
        <title>Comparative genomics of the apicomplexan parasites Toxoplasma gondii and Neospora caninum: Coccidia differing in host range and transmission strategy.</title>
        <authorList>
            <person name="Reid A.J."/>
            <person name="Vermont S.J."/>
            <person name="Cotton J.A."/>
            <person name="Harris D."/>
            <person name="Hill-Cawthorne G.A."/>
            <person name="Konen-Waisman S."/>
            <person name="Latham S.M."/>
            <person name="Mourier T."/>
            <person name="Norton R."/>
            <person name="Quail M.A."/>
            <person name="Sanders M."/>
            <person name="Shanmugam D."/>
            <person name="Sohal A."/>
            <person name="Wasmuth J.D."/>
            <person name="Brunk B."/>
            <person name="Grigg M.E."/>
            <person name="Howard J.C."/>
            <person name="Parkinson J."/>
            <person name="Roos D.S."/>
            <person name="Trees A.J."/>
            <person name="Berriman M."/>
            <person name="Pain A."/>
            <person name="Wastling J.M."/>
        </authorList>
    </citation>
    <scope>NUCLEOTIDE SEQUENCE [LARGE SCALE GENOMIC DNA]</scope>
    <source>
        <strain evidence="5">Liverpool</strain>
    </source>
</reference>
<dbReference type="Gene3D" id="1.20.1280.50">
    <property type="match status" value="1"/>
</dbReference>
<dbReference type="AlphaFoldDB" id="F0V9N3"/>
<feature type="compositionally biased region" description="Polar residues" evidence="1">
    <location>
        <begin position="444"/>
        <end position="453"/>
    </location>
</feature>
<dbReference type="OrthoDB" id="330962at2759"/>
<dbReference type="InterPro" id="IPR011047">
    <property type="entry name" value="Quinoprotein_ADH-like_sf"/>
</dbReference>
<feature type="compositionally biased region" description="Polar residues" evidence="1">
    <location>
        <begin position="460"/>
        <end position="482"/>
    </location>
</feature>
<dbReference type="VEuPathDB" id="ToxoDB:NCLIV_009280"/>
<evidence type="ECO:0000313" key="5">
    <source>
        <dbReference type="Proteomes" id="UP000007494"/>
    </source>
</evidence>
<feature type="compositionally biased region" description="Basic residues" evidence="1">
    <location>
        <begin position="560"/>
        <end position="574"/>
    </location>
</feature>
<dbReference type="InterPro" id="IPR015943">
    <property type="entry name" value="WD40/YVTN_repeat-like_dom_sf"/>
</dbReference>
<evidence type="ECO:0000256" key="1">
    <source>
        <dbReference type="SAM" id="MobiDB-lite"/>
    </source>
</evidence>
<feature type="compositionally biased region" description="Basic and acidic residues" evidence="1">
    <location>
        <begin position="529"/>
        <end position="559"/>
    </location>
</feature>
<dbReference type="eggNOG" id="ENOG502QYWT">
    <property type="taxonomic scope" value="Eukaryota"/>
</dbReference>
<organism evidence="3 5">
    <name type="scientific">Neospora caninum (strain Liverpool)</name>
    <dbReference type="NCBI Taxonomy" id="572307"/>
    <lineage>
        <taxon>Eukaryota</taxon>
        <taxon>Sar</taxon>
        <taxon>Alveolata</taxon>
        <taxon>Apicomplexa</taxon>
        <taxon>Conoidasida</taxon>
        <taxon>Coccidia</taxon>
        <taxon>Eucoccidiorida</taxon>
        <taxon>Eimeriorina</taxon>
        <taxon>Sarcocystidae</taxon>
        <taxon>Neospora</taxon>
    </lineage>
</organism>
<dbReference type="Gene3D" id="2.130.10.10">
    <property type="entry name" value="YVTN repeat-like/Quinoprotein amine dehydrogenase"/>
    <property type="match status" value="1"/>
</dbReference>
<gene>
    <name evidence="4" type="ORF">BN1204_009280</name>
    <name evidence="3" type="ORF">NCLIV_009280</name>
</gene>
<reference evidence="4" key="4">
    <citation type="journal article" date="2015" name="PLoS ONE">
        <title>Comprehensive Evaluation of Toxoplasma gondii VEG and Neospora caninum LIV Genomes with Tachyzoite Stage Transcriptome and Proteome Defines Novel Transcript Features.</title>
        <authorList>
            <person name="Ramaprasad A."/>
            <person name="Mourier T."/>
            <person name="Naeem R."/>
            <person name="Malas T.B."/>
            <person name="Moussa E."/>
            <person name="Panigrahi A."/>
            <person name="Vermont S.J."/>
            <person name="Otto T.D."/>
            <person name="Wastling J."/>
            <person name="Pain A."/>
        </authorList>
    </citation>
    <scope>NUCLEOTIDE SEQUENCE</scope>
    <source>
        <strain evidence="4">Liverpool</strain>
    </source>
</reference>
<dbReference type="RefSeq" id="XP_003880492.1">
    <property type="nucleotide sequence ID" value="XM_003880443.1"/>
</dbReference>
<dbReference type="SUPFAM" id="SSF50998">
    <property type="entry name" value="Quinoprotein alcohol dehydrogenase-like"/>
    <property type="match status" value="1"/>
</dbReference>
<dbReference type="EMBL" id="LN714477">
    <property type="protein sequence ID" value="CEL65068.1"/>
    <property type="molecule type" value="Genomic_DNA"/>
</dbReference>
<feature type="compositionally biased region" description="Low complexity" evidence="1">
    <location>
        <begin position="485"/>
        <end position="498"/>
    </location>
</feature>
<name>F0V9N3_NEOCL</name>
<sequence length="574" mass="64566">MAEDNKLYRETDLSSPGCLPTAVVFHVASFLTPNDVCSMSATCRKWREVCCSDLQPLWREFVSKKFGRKYENYVTFTGDNDWRSLYLKISTFISNLRRGNAKVKYHPTLLEPPLSDSYEGCLAMATDCSCLLWENGKVLQCVDIEEGKELWRASVTNRKGGASRPSVVVGKTKVFLHLEQQVHVFELSNGAFVSLLSIPPDTDASASAGCAETPGNNMPLDVSLRNLHFTFLTKRTLFVFHSENLKLLYKVQHRELTPLIDTVEGIDFCWAGNRCCAGPDGTECHECSANGLMLRPQCQQICRHIVTWLVKRSRSIKIWDIRDGANVYCLRGHEAPVQKVRHVMNWRDLAEYFLASLDTEGSVRIWGSHNKHFVCLQELKPDISRGTVFRMSFSSTHLMTMSKETAGGDVLITIWKFDQTTANTLLRRAPRSHSKNAERRASTESRTNSTNQDALVLPSGNPQLSRYTVKNSQEGEPSSAATQHPVPSFPSSLPVVRSGPRLTETGKPRSSCDSPIRCCHTSSVEAESEGLRSSEIREKGERVPRNGKPEAGNREERLRERKHSFYRKRISSSA</sequence>
<dbReference type="OMA" id="CLLWENG"/>
<accession>F0V9N3</accession>
<keyword evidence="5" id="KW-1185">Reference proteome</keyword>